<dbReference type="STRING" id="1121345.SAMN02745217_00354"/>
<dbReference type="Pfam" id="PF13320">
    <property type="entry name" value="GH123_cat"/>
    <property type="match status" value="1"/>
</dbReference>
<reference evidence="2 3" key="1">
    <citation type="submission" date="2016-12" db="EMBL/GenBank/DDBJ databases">
        <authorList>
            <person name="Song W.-J."/>
            <person name="Kurnit D.M."/>
        </authorList>
    </citation>
    <scope>NUCLEOTIDE SEQUENCE [LARGE SCALE GENOMIC DNA]</scope>
    <source>
        <strain evidence="2 3">DSM 12503</strain>
    </source>
</reference>
<dbReference type="RefSeq" id="WP_073587085.1">
    <property type="nucleotide sequence ID" value="NZ_FRFD01000003.1"/>
</dbReference>
<dbReference type="EMBL" id="FRFD01000003">
    <property type="protein sequence ID" value="SHO43787.1"/>
    <property type="molecule type" value="Genomic_DNA"/>
</dbReference>
<feature type="domain" description="Glycoside hydrolase 123 catalytic" evidence="1">
    <location>
        <begin position="171"/>
        <end position="501"/>
    </location>
</feature>
<protein>
    <recommendedName>
        <fullName evidence="1">Glycoside hydrolase 123 catalytic domain-containing protein</fullName>
    </recommendedName>
</protein>
<dbReference type="AlphaFoldDB" id="A0A1M7XXS7"/>
<dbReference type="Proteomes" id="UP000184612">
    <property type="component" value="Unassembled WGS sequence"/>
</dbReference>
<evidence type="ECO:0000313" key="3">
    <source>
        <dbReference type="Proteomes" id="UP000184612"/>
    </source>
</evidence>
<sequence length="551" mass="63597">MDLIQLELVSSLEKIFPEAGPKATMDSVILSALQGETISFQVACFYDGKENKYVQIKVSSPISRYIRLREVILVPSSFPCYKETDDGYLRKTPGMYPDILRDRKNNRMKLVAGQWRSLWVDVETTREIHSGRYPVTLEFTSEDGKESNKISTELNMIGEELPPLHIKNTRWFHADCLADYYHVPVFSEEHFQIIENFIETAAKRDINMILVPQFTPPLDTAVGGERTTLQLIDIHVNNGNYEFDFTNLKRFIQICLTKGIQYLEMSHLFTQWGARSAPKIMATVDGVYQRIFGWDTTSNGPAYETFLSCYLPQLTGQLKLLGVDKITYFHISDEPHLEHLETYQHAASLVKPYLEGFQIIDAMSNVQFYELGLTQQPICAIDAIEPFLDKQVPMLWGYYCCDQKITVSNCFMSMKSSRARVYGLQTYLFDLTGFLHWAFNFYNTQFSIDHINPYEVTDAGDSFPSGDAFVVYPGKDFKPEESLRLMVLYEAMTDLRALKLLESLSSKEYVKDIIEREAGYRITFKKYPLSSSFYINLRNKINQEIENTRTF</sequence>
<gene>
    <name evidence="2" type="ORF">SAMN02745217_00354</name>
</gene>
<evidence type="ECO:0000313" key="2">
    <source>
        <dbReference type="EMBL" id="SHO43787.1"/>
    </source>
</evidence>
<keyword evidence="3" id="KW-1185">Reference proteome</keyword>
<evidence type="ECO:0000259" key="1">
    <source>
        <dbReference type="Pfam" id="PF13320"/>
    </source>
</evidence>
<proteinExistence type="predicted"/>
<name>A0A1M7XXS7_9FIRM</name>
<dbReference type="InterPro" id="IPR025150">
    <property type="entry name" value="GH123_cat"/>
</dbReference>
<accession>A0A1M7XXS7</accession>
<dbReference type="OrthoDB" id="197680at2"/>
<organism evidence="2 3">
    <name type="scientific">Anaerocolumna xylanovorans DSM 12503</name>
    <dbReference type="NCBI Taxonomy" id="1121345"/>
    <lineage>
        <taxon>Bacteria</taxon>
        <taxon>Bacillati</taxon>
        <taxon>Bacillota</taxon>
        <taxon>Clostridia</taxon>
        <taxon>Lachnospirales</taxon>
        <taxon>Lachnospiraceae</taxon>
        <taxon>Anaerocolumna</taxon>
    </lineage>
</organism>